<protein>
    <recommendedName>
        <fullName evidence="10">Major facilitator superfamily (MFS) profile domain-containing protein</fullName>
    </recommendedName>
</protein>
<evidence type="ECO:0000256" key="2">
    <source>
        <dbReference type="ARBA" id="ARBA00010992"/>
    </source>
</evidence>
<evidence type="ECO:0000313" key="11">
    <source>
        <dbReference type="EMBL" id="TKA23514.1"/>
    </source>
</evidence>
<dbReference type="InterPro" id="IPR036259">
    <property type="entry name" value="MFS_trans_sf"/>
</dbReference>
<organism evidence="11 12">
    <name type="scientific">Salinomyces thailandicus</name>
    <dbReference type="NCBI Taxonomy" id="706561"/>
    <lineage>
        <taxon>Eukaryota</taxon>
        <taxon>Fungi</taxon>
        <taxon>Dikarya</taxon>
        <taxon>Ascomycota</taxon>
        <taxon>Pezizomycotina</taxon>
        <taxon>Dothideomycetes</taxon>
        <taxon>Dothideomycetidae</taxon>
        <taxon>Mycosphaerellales</taxon>
        <taxon>Teratosphaeriaceae</taxon>
        <taxon>Salinomyces</taxon>
    </lineage>
</organism>
<evidence type="ECO:0000256" key="4">
    <source>
        <dbReference type="ARBA" id="ARBA00022692"/>
    </source>
</evidence>
<comment type="subcellular location">
    <subcellularLocation>
        <location evidence="1">Membrane</location>
        <topology evidence="1">Multi-pass membrane protein</topology>
    </subcellularLocation>
</comment>
<feature type="transmembrane region" description="Helical" evidence="9">
    <location>
        <begin position="80"/>
        <end position="100"/>
    </location>
</feature>
<dbReference type="Proteomes" id="UP000308549">
    <property type="component" value="Unassembled WGS sequence"/>
</dbReference>
<reference evidence="11 12" key="1">
    <citation type="submission" date="2017-03" db="EMBL/GenBank/DDBJ databases">
        <title>Genomes of endolithic fungi from Antarctica.</title>
        <authorList>
            <person name="Coleine C."/>
            <person name="Masonjones S."/>
            <person name="Stajich J.E."/>
        </authorList>
    </citation>
    <scope>NUCLEOTIDE SEQUENCE [LARGE SCALE GENOMIC DNA]</scope>
    <source>
        <strain evidence="11 12">CCFEE 6315</strain>
    </source>
</reference>
<accession>A0A4U0TNF0</accession>
<dbReference type="AlphaFoldDB" id="A0A4U0TNF0"/>
<dbReference type="GO" id="GO:0016020">
    <property type="term" value="C:membrane"/>
    <property type="evidence" value="ECO:0007669"/>
    <property type="project" value="UniProtKB-SubCell"/>
</dbReference>
<name>A0A4U0TNF0_9PEZI</name>
<dbReference type="GO" id="GO:0005351">
    <property type="term" value="F:carbohydrate:proton symporter activity"/>
    <property type="evidence" value="ECO:0007669"/>
    <property type="project" value="TreeGrafter"/>
</dbReference>
<dbReference type="PROSITE" id="PS00216">
    <property type="entry name" value="SUGAR_TRANSPORT_1"/>
    <property type="match status" value="2"/>
</dbReference>
<dbReference type="CDD" id="cd17356">
    <property type="entry name" value="MFS_HXT"/>
    <property type="match status" value="1"/>
</dbReference>
<evidence type="ECO:0000256" key="6">
    <source>
        <dbReference type="ARBA" id="ARBA00023136"/>
    </source>
</evidence>
<feature type="transmembrane region" description="Helical" evidence="9">
    <location>
        <begin position="422"/>
        <end position="445"/>
    </location>
</feature>
<feature type="transmembrane region" description="Helical" evidence="9">
    <location>
        <begin position="165"/>
        <end position="187"/>
    </location>
</feature>
<comment type="similarity">
    <text evidence="2 7">Belongs to the major facilitator superfamily. Sugar transporter (TC 2.A.1.1) family.</text>
</comment>
<dbReference type="InterPro" id="IPR050360">
    <property type="entry name" value="MFS_Sugar_Transporters"/>
</dbReference>
<feature type="transmembrane region" description="Helical" evidence="9">
    <location>
        <begin position="21"/>
        <end position="43"/>
    </location>
</feature>
<keyword evidence="4 9" id="KW-0812">Transmembrane</keyword>
<dbReference type="Gene3D" id="1.20.1250.20">
    <property type="entry name" value="MFS general substrate transporter like domains"/>
    <property type="match status" value="1"/>
</dbReference>
<sequence length="535" mass="58866">MATITSTMEFESIEAPVTFKAYLMCAFAAFAGMLFGYDSGYIASVLGMDEFKRVYGYLHTVVIDGVEREILTYSTWQKSLIVSILSAGTFFGALFSGVLADRIGRRTTIILGCGVFMVGVTVQITALSVPALVIGRLVAGFGVGFVSAVNILYMSEVAPRNVRGAIVSSYQFAITVGIMLASCVGYSTQDRQDTGAFRIPIGVQFLWAVVLAVGLFLLPESPRYFVKKGRLDKAMKVLARVRGQPDDSEYILHELAEIQANFDYERQVGEVTWSGCFSGGVFTSNSNARKLFIGIAIQMFQQATGINFIIYYNTTFFQQVGMQSPFLISMITTVVNVVSTPISFYTIERFGRRPLLIYGAVAMTICEFVVASVGTARPDSEAANYCLIVFVCLYIFFFASTWGPAAWVVIGEIFQLPMRSKGVALSTASNWFWNCIISITIPYMVDEGKGGLGVRVFFVWGALCATCAVFAYYVVPETRGLTLEQVDRMMEEVSARRSGGWRTREDWARGLSDMGEQPASVQMQPKSSQRSSEAT</sequence>
<dbReference type="EMBL" id="NAJL01000054">
    <property type="protein sequence ID" value="TKA23514.1"/>
    <property type="molecule type" value="Genomic_DNA"/>
</dbReference>
<feature type="region of interest" description="Disordered" evidence="8">
    <location>
        <begin position="514"/>
        <end position="535"/>
    </location>
</feature>
<dbReference type="PRINTS" id="PR00171">
    <property type="entry name" value="SUGRTRNSPORT"/>
</dbReference>
<dbReference type="PANTHER" id="PTHR48022:SF6">
    <property type="entry name" value="MSTA PROTEIN-RELATED"/>
    <property type="match status" value="1"/>
</dbReference>
<dbReference type="NCBIfam" id="TIGR00879">
    <property type="entry name" value="SP"/>
    <property type="match status" value="1"/>
</dbReference>
<feature type="transmembrane region" description="Helical" evidence="9">
    <location>
        <begin position="382"/>
        <end position="410"/>
    </location>
</feature>
<feature type="transmembrane region" description="Helical" evidence="9">
    <location>
        <begin position="324"/>
        <end position="344"/>
    </location>
</feature>
<feature type="transmembrane region" description="Helical" evidence="9">
    <location>
        <begin position="457"/>
        <end position="475"/>
    </location>
</feature>
<evidence type="ECO:0000256" key="9">
    <source>
        <dbReference type="SAM" id="Phobius"/>
    </source>
</evidence>
<feature type="transmembrane region" description="Helical" evidence="9">
    <location>
        <begin position="133"/>
        <end position="153"/>
    </location>
</feature>
<dbReference type="InterPro" id="IPR005828">
    <property type="entry name" value="MFS_sugar_transport-like"/>
</dbReference>
<dbReference type="Pfam" id="PF00083">
    <property type="entry name" value="Sugar_tr"/>
    <property type="match status" value="1"/>
</dbReference>
<dbReference type="PANTHER" id="PTHR48022">
    <property type="entry name" value="PLASTIDIC GLUCOSE TRANSPORTER 4"/>
    <property type="match status" value="1"/>
</dbReference>
<evidence type="ECO:0000256" key="8">
    <source>
        <dbReference type="SAM" id="MobiDB-lite"/>
    </source>
</evidence>
<feature type="transmembrane region" description="Helical" evidence="9">
    <location>
        <begin position="107"/>
        <end position="127"/>
    </location>
</feature>
<evidence type="ECO:0000256" key="7">
    <source>
        <dbReference type="RuleBase" id="RU003346"/>
    </source>
</evidence>
<proteinExistence type="inferred from homology"/>
<evidence type="ECO:0000313" key="12">
    <source>
        <dbReference type="Proteomes" id="UP000308549"/>
    </source>
</evidence>
<gene>
    <name evidence="11" type="ORF">B0A50_07092</name>
</gene>
<keyword evidence="6 9" id="KW-0472">Membrane</keyword>
<dbReference type="FunFam" id="1.20.1250.20:FF:000078">
    <property type="entry name" value="MFS maltose transporter, putative"/>
    <property type="match status" value="1"/>
</dbReference>
<evidence type="ECO:0000256" key="1">
    <source>
        <dbReference type="ARBA" id="ARBA00004141"/>
    </source>
</evidence>
<comment type="caution">
    <text evidence="11">The sequence shown here is derived from an EMBL/GenBank/DDBJ whole genome shotgun (WGS) entry which is preliminary data.</text>
</comment>
<keyword evidence="3 7" id="KW-0813">Transport</keyword>
<feature type="transmembrane region" description="Helical" evidence="9">
    <location>
        <begin position="356"/>
        <end position="376"/>
    </location>
</feature>
<feature type="compositionally biased region" description="Polar residues" evidence="8">
    <location>
        <begin position="519"/>
        <end position="535"/>
    </location>
</feature>
<evidence type="ECO:0000259" key="10">
    <source>
        <dbReference type="PROSITE" id="PS50850"/>
    </source>
</evidence>
<evidence type="ECO:0000256" key="5">
    <source>
        <dbReference type="ARBA" id="ARBA00022989"/>
    </source>
</evidence>
<evidence type="ECO:0000256" key="3">
    <source>
        <dbReference type="ARBA" id="ARBA00022448"/>
    </source>
</evidence>
<feature type="transmembrane region" description="Helical" evidence="9">
    <location>
        <begin position="291"/>
        <end position="312"/>
    </location>
</feature>
<dbReference type="OrthoDB" id="6612291at2759"/>
<dbReference type="InterPro" id="IPR005829">
    <property type="entry name" value="Sugar_transporter_CS"/>
</dbReference>
<dbReference type="PROSITE" id="PS50850">
    <property type="entry name" value="MFS"/>
    <property type="match status" value="1"/>
</dbReference>
<dbReference type="SUPFAM" id="SSF103473">
    <property type="entry name" value="MFS general substrate transporter"/>
    <property type="match status" value="1"/>
</dbReference>
<feature type="domain" description="Major facilitator superfamily (MFS) profile" evidence="10">
    <location>
        <begin position="24"/>
        <end position="479"/>
    </location>
</feature>
<dbReference type="InterPro" id="IPR003663">
    <property type="entry name" value="Sugar/inositol_transpt"/>
</dbReference>
<feature type="transmembrane region" description="Helical" evidence="9">
    <location>
        <begin position="199"/>
        <end position="218"/>
    </location>
</feature>
<keyword evidence="12" id="KW-1185">Reference proteome</keyword>
<dbReference type="PROSITE" id="PS00217">
    <property type="entry name" value="SUGAR_TRANSPORT_2"/>
    <property type="match status" value="1"/>
</dbReference>
<keyword evidence="5 9" id="KW-1133">Transmembrane helix</keyword>
<dbReference type="InterPro" id="IPR020846">
    <property type="entry name" value="MFS_dom"/>
</dbReference>